<organism evidence="1 2">
    <name type="scientific">Candidatus Pandoraea novymonadis</name>
    <dbReference type="NCBI Taxonomy" id="1808959"/>
    <lineage>
        <taxon>Bacteria</taxon>
        <taxon>Pseudomonadati</taxon>
        <taxon>Pseudomonadota</taxon>
        <taxon>Betaproteobacteria</taxon>
        <taxon>Burkholderiales</taxon>
        <taxon>Burkholderiaceae</taxon>
        <taxon>Pandoraea</taxon>
    </lineage>
</organism>
<comment type="caution">
    <text evidence="1">The sequence shown here is derived from an EMBL/GenBank/DDBJ whole genome shotgun (WGS) entry which is preliminary data.</text>
</comment>
<evidence type="ECO:0000313" key="2">
    <source>
        <dbReference type="Proteomes" id="UP000242660"/>
    </source>
</evidence>
<protein>
    <submittedName>
        <fullName evidence="1">Uncharacterized protein</fullName>
    </submittedName>
</protein>
<dbReference type="EMBL" id="MUHY01000001">
    <property type="protein sequence ID" value="PSB92389.1"/>
    <property type="molecule type" value="Genomic_DNA"/>
</dbReference>
<keyword evidence="2" id="KW-1185">Reference proteome</keyword>
<proteinExistence type="predicted"/>
<name>A0ABX5FFA8_9BURK</name>
<dbReference type="Proteomes" id="UP000242660">
    <property type="component" value="Unassembled WGS sequence"/>
</dbReference>
<reference evidence="1 2" key="1">
    <citation type="journal article" date="2017" name="Front. Microbiol.">
        <title>Genome of Ca. Pandoraea novymonadis, an Endosymbiotic Bacterium of the Trypanosomatid Novymonas esmeraldas.</title>
        <authorList>
            <person name="Kostygov A.Y."/>
            <person name="Butenko A."/>
            <person name="Nenarokova A."/>
            <person name="Tashyreva D."/>
            <person name="Flegontov P."/>
            <person name="Lukes J."/>
            <person name="Yurchenko V."/>
        </authorList>
    </citation>
    <scope>NUCLEOTIDE SEQUENCE [LARGE SCALE GENOMIC DNA]</scope>
    <source>
        <strain evidence="1 2">E262</strain>
    </source>
</reference>
<gene>
    <name evidence="1" type="ORF">BZL35_00631</name>
</gene>
<evidence type="ECO:0000313" key="1">
    <source>
        <dbReference type="EMBL" id="PSB92389.1"/>
    </source>
</evidence>
<sequence>MLHGENNEGMALSITLKLGVLPPQTSSNSTELHLFMIERYAHISMFFGFKIDISAQYLPINRQAATPLHRLSLCICY</sequence>
<accession>A0ABX5FFA8</accession>